<keyword evidence="4" id="KW-1185">Reference proteome</keyword>
<protein>
    <recommendedName>
        <fullName evidence="5">Reverse transcriptase domain-containing protein</fullName>
    </recommendedName>
</protein>
<accession>A0A5C6PME7</accession>
<keyword evidence="1" id="KW-0175">Coiled coil</keyword>
<feature type="compositionally biased region" description="Basic residues" evidence="2">
    <location>
        <begin position="1"/>
        <end position="14"/>
    </location>
</feature>
<name>A0A5C6PME7_9TELE</name>
<evidence type="ECO:0000313" key="3">
    <source>
        <dbReference type="EMBL" id="TWW79888.1"/>
    </source>
</evidence>
<dbReference type="PANTHER" id="PTHR19446">
    <property type="entry name" value="REVERSE TRANSCRIPTASES"/>
    <property type="match status" value="1"/>
</dbReference>
<feature type="region of interest" description="Disordered" evidence="2">
    <location>
        <begin position="1"/>
        <end position="42"/>
    </location>
</feature>
<feature type="coiled-coil region" evidence="1">
    <location>
        <begin position="121"/>
        <end position="156"/>
    </location>
</feature>
<comment type="caution">
    <text evidence="3">The sequence shown here is derived from an EMBL/GenBank/DDBJ whole genome shotgun (WGS) entry which is preliminary data.</text>
</comment>
<dbReference type="EMBL" id="RHFK02000002">
    <property type="protein sequence ID" value="TWW79888.1"/>
    <property type="molecule type" value="Genomic_DNA"/>
</dbReference>
<proteinExistence type="predicted"/>
<evidence type="ECO:0000313" key="4">
    <source>
        <dbReference type="Proteomes" id="UP000324091"/>
    </source>
</evidence>
<dbReference type="Proteomes" id="UP000324091">
    <property type="component" value="Chromosome 10"/>
</dbReference>
<evidence type="ECO:0008006" key="5">
    <source>
        <dbReference type="Google" id="ProtNLM"/>
    </source>
</evidence>
<evidence type="ECO:0000256" key="1">
    <source>
        <dbReference type="SAM" id="Coils"/>
    </source>
</evidence>
<reference evidence="3 4" key="1">
    <citation type="submission" date="2019-04" db="EMBL/GenBank/DDBJ databases">
        <title>Chromosome genome assembly for Takifugu flavidus.</title>
        <authorList>
            <person name="Xiao S."/>
        </authorList>
    </citation>
    <scope>NUCLEOTIDE SEQUENCE [LARGE SCALE GENOMIC DNA]</scope>
    <source>
        <strain evidence="3">HTHZ2018</strain>
        <tissue evidence="3">Muscle</tissue>
    </source>
</reference>
<organism evidence="3 4">
    <name type="scientific">Takifugu flavidus</name>
    <name type="common">sansaifugu</name>
    <dbReference type="NCBI Taxonomy" id="433684"/>
    <lineage>
        <taxon>Eukaryota</taxon>
        <taxon>Metazoa</taxon>
        <taxon>Chordata</taxon>
        <taxon>Craniata</taxon>
        <taxon>Vertebrata</taxon>
        <taxon>Euteleostomi</taxon>
        <taxon>Actinopterygii</taxon>
        <taxon>Neopterygii</taxon>
        <taxon>Teleostei</taxon>
        <taxon>Neoteleostei</taxon>
        <taxon>Acanthomorphata</taxon>
        <taxon>Eupercaria</taxon>
        <taxon>Tetraodontiformes</taxon>
        <taxon>Tetradontoidea</taxon>
        <taxon>Tetraodontidae</taxon>
        <taxon>Takifugu</taxon>
    </lineage>
</organism>
<sequence length="498" mass="56378">MHRGSGQHYRKSARHSSWSDGGGVRPGATPQCPEPPSLTSPPAEWKIRTTLVKWPAANNKEWLQLDEDIDKIMETTGKGNVDHKLQAMCTFITTIGAERFGVTERPARKESARPNRREHKISQLRQELKTLKRQFRAASEEERNALSELRQILRRKLRRAEWHRRKGKERAKKRKAFITNPFSFTKRLLGQKKSGSLTCPVEEINHHLNITFSDPLREQDLGPCEALVKRPEPVVQFNTTEPTLKEAVMAARSSSSPGPSGVPYRVYKQCPKLLVRLWKIRKVIWRRGRVTTQWRSAEGVWIPKEEDASNIEQFRIISLLCVEGKIFFKIVSERLTDFLLKKGYIDTSLVETALTRHHVPGTITNLILDYYNDFQLRVTTGSLTPAWQRLEKGIITGCTILVPLFSLAMDMIVKSAEMATPGARAAHLLGEDELLAAKSRSLVLRKGKVADRFRFALGGTPIPTVMGKRVKSLGKVFNSSLRDSDALLQAKADHGSQQ</sequence>
<gene>
    <name evidence="3" type="ORF">D4764_10G0009180</name>
</gene>
<evidence type="ECO:0000256" key="2">
    <source>
        <dbReference type="SAM" id="MobiDB-lite"/>
    </source>
</evidence>
<dbReference type="AlphaFoldDB" id="A0A5C6PME7"/>